<dbReference type="EMBL" id="WVUK01000050">
    <property type="protein sequence ID" value="KAF7495009.1"/>
    <property type="molecule type" value="Genomic_DNA"/>
</dbReference>
<feature type="chain" id="PRO_5038259339" evidence="2">
    <location>
        <begin position="33"/>
        <end position="569"/>
    </location>
</feature>
<feature type="region of interest" description="Disordered" evidence="1">
    <location>
        <begin position="43"/>
        <end position="176"/>
    </location>
</feature>
<feature type="compositionally biased region" description="Basic and acidic residues" evidence="1">
    <location>
        <begin position="167"/>
        <end position="176"/>
    </location>
</feature>
<dbReference type="EnsemblMetazoa" id="SSS_2997s_mrna">
    <property type="protein sequence ID" value="KAF7495009.1"/>
    <property type="gene ID" value="SSS_2997"/>
</dbReference>
<evidence type="ECO:0000313" key="5">
    <source>
        <dbReference type="Proteomes" id="UP000070412"/>
    </source>
</evidence>
<dbReference type="OrthoDB" id="6516933at2759"/>
<evidence type="ECO:0000256" key="2">
    <source>
        <dbReference type="SAM" id="SignalP"/>
    </source>
</evidence>
<dbReference type="AlphaFoldDB" id="A0A834RD42"/>
<evidence type="ECO:0000256" key="1">
    <source>
        <dbReference type="SAM" id="MobiDB-lite"/>
    </source>
</evidence>
<accession>A0A834RD42</accession>
<keyword evidence="5" id="KW-1185">Reference proteome</keyword>
<organism evidence="3">
    <name type="scientific">Sarcoptes scabiei</name>
    <name type="common">Itch mite</name>
    <name type="synonym">Acarus scabiei</name>
    <dbReference type="NCBI Taxonomy" id="52283"/>
    <lineage>
        <taxon>Eukaryota</taxon>
        <taxon>Metazoa</taxon>
        <taxon>Ecdysozoa</taxon>
        <taxon>Arthropoda</taxon>
        <taxon>Chelicerata</taxon>
        <taxon>Arachnida</taxon>
        <taxon>Acari</taxon>
        <taxon>Acariformes</taxon>
        <taxon>Sarcoptiformes</taxon>
        <taxon>Astigmata</taxon>
        <taxon>Psoroptidia</taxon>
        <taxon>Sarcoptoidea</taxon>
        <taxon>Sarcoptidae</taxon>
        <taxon>Sarcoptinae</taxon>
        <taxon>Sarcoptes</taxon>
    </lineage>
</organism>
<reference evidence="3" key="2">
    <citation type="submission" date="2020-01" db="EMBL/GenBank/DDBJ databases">
        <authorList>
            <person name="Korhonen P.K.K."/>
            <person name="Guangxu M.G."/>
            <person name="Wang T.W."/>
            <person name="Stroehlein A.J.S."/>
            <person name="Young N.D."/>
            <person name="Ang C.-S.A."/>
            <person name="Fernando D.W.F."/>
            <person name="Lu H.L."/>
            <person name="Taylor S.T."/>
            <person name="Ehtesham M.E.M."/>
            <person name="Najaraj S.H.N."/>
            <person name="Harsha G.H.G."/>
            <person name="Madugundu A.M."/>
            <person name="Renuse S.R."/>
            <person name="Holt D.H."/>
            <person name="Pandey A.P."/>
            <person name="Papenfuss A.P."/>
            <person name="Gasser R.B.G."/>
            <person name="Fischer K.F."/>
        </authorList>
    </citation>
    <scope>NUCLEOTIDE SEQUENCE</scope>
    <source>
        <strain evidence="3">SSS_KF_BRIS2020</strain>
    </source>
</reference>
<reference evidence="4" key="3">
    <citation type="submission" date="2022-06" db="UniProtKB">
        <authorList>
            <consortium name="EnsemblMetazoa"/>
        </authorList>
    </citation>
    <scope>IDENTIFICATION</scope>
</reference>
<gene>
    <name evidence="3" type="ORF">SSS_2997</name>
</gene>
<evidence type="ECO:0000313" key="4">
    <source>
        <dbReference type="EnsemblMetazoa" id="KAF7495009.1"/>
    </source>
</evidence>
<feature type="compositionally biased region" description="Low complexity" evidence="1">
    <location>
        <begin position="51"/>
        <end position="63"/>
    </location>
</feature>
<dbReference type="Proteomes" id="UP000070412">
    <property type="component" value="Unassembled WGS sequence"/>
</dbReference>
<protein>
    <submittedName>
        <fullName evidence="3 4">Uncharacterized protein</fullName>
    </submittedName>
</protein>
<keyword evidence="2" id="KW-0732">Signal</keyword>
<reference evidence="5" key="1">
    <citation type="journal article" date="2020" name="PLoS Negl. Trop. Dis.">
        <title>High-quality nuclear genome for Sarcoptes scabiei-A critical resource for a neglected parasite.</title>
        <authorList>
            <person name="Korhonen P.K."/>
            <person name="Gasser R.B."/>
            <person name="Ma G."/>
            <person name="Wang T."/>
            <person name="Stroehlein A.J."/>
            <person name="Young N.D."/>
            <person name="Ang C.S."/>
            <person name="Fernando D.D."/>
            <person name="Lu H.C."/>
            <person name="Taylor S."/>
            <person name="Reynolds S.L."/>
            <person name="Mofiz E."/>
            <person name="Najaraj S.H."/>
            <person name="Gowda H."/>
            <person name="Madugundu A."/>
            <person name="Renuse S."/>
            <person name="Holt D."/>
            <person name="Pandey A."/>
            <person name="Papenfuss A.T."/>
            <person name="Fischer K."/>
        </authorList>
    </citation>
    <scope>NUCLEOTIDE SEQUENCE [LARGE SCALE GENOMIC DNA]</scope>
</reference>
<feature type="signal peptide" evidence="2">
    <location>
        <begin position="1"/>
        <end position="32"/>
    </location>
</feature>
<evidence type="ECO:0000313" key="3">
    <source>
        <dbReference type="EMBL" id="KAF7495009.1"/>
    </source>
</evidence>
<name>A0A834RD42_SARSC</name>
<sequence>MSQSSSRSSMIFLINHFIFILISQCYLGQIETVPYQSFDGQASHYDHSHSIHTSLPSSSSALSDDYESGGDDGGLSSPTYPNTERPYNDQIDDKSTSEQYRYGLEGPESSHRSRNHPRYPVYDSTHQDYQHQHLQQHHQSYSDQEDRFKSSPESTAINDPIAVDEEDNHKDSTVGDMYYKKPTVESEYETMMDMDSSLAASNDHQFEQGMHAQTEYKTGHYVKPKPSHYQTSAEYSNAPTKAVIFQVPQPVPTRKPLLPAFPTIEMPLLEKLIPVDLIKNGNIKFPAFDFNFLLGSIFGAGKGDQQISFAAPEGAGNLIASLLGHGKPLTINAPDIDILGSNSGNTRTKIQGFHLPDFMESSQKLLQGLDMPKIDLSGHHETGLTVPTIEMPKTQSVGKSKKIKAILPLGPSLHFLRHIPLPPVPKLRLPELGPFKFNKFKMPKLDFTKDLKQDLKEKLIQPKRDGSVSPDDLLGPFDVRSMYEKDHSKSRSNLFNAITITKPKKIITAYPLNRGSLIGHVVIEDYPFGRQQYGSLDDGGEPEIGCEQLDKIIQPKSSPFLLNKSPNYL</sequence>
<proteinExistence type="predicted"/>